<sequence>MPAFDECVARRARLERSQPLSLYELHGRFLYIHLRRPPRVRRRAAAPRSVLMLIVSRDTPKRTVHRLCKTGSSGTRRCNALSLVNWSLTSVQNESRPPAGRAAAPLMSCVLLNALLNTLTASLGSDVAFTRARLVRSTRITLARYSNVGAPAESAAADARRRTPAKQK</sequence>
<dbReference type="Proteomes" id="UP000299102">
    <property type="component" value="Unassembled WGS sequence"/>
</dbReference>
<dbReference type="AlphaFoldDB" id="A0A4C1XMJ6"/>
<accession>A0A4C1XMJ6</accession>
<protein>
    <submittedName>
        <fullName evidence="1">Uncharacterized protein</fullName>
    </submittedName>
</protein>
<proteinExistence type="predicted"/>
<reference evidence="1 2" key="1">
    <citation type="journal article" date="2019" name="Commun. Biol.">
        <title>The bagworm genome reveals a unique fibroin gene that provides high tensile strength.</title>
        <authorList>
            <person name="Kono N."/>
            <person name="Nakamura H."/>
            <person name="Ohtoshi R."/>
            <person name="Tomita M."/>
            <person name="Numata K."/>
            <person name="Arakawa K."/>
        </authorList>
    </citation>
    <scope>NUCLEOTIDE SEQUENCE [LARGE SCALE GENOMIC DNA]</scope>
</reference>
<dbReference type="EMBL" id="BGZK01000869">
    <property type="protein sequence ID" value="GBP63435.1"/>
    <property type="molecule type" value="Genomic_DNA"/>
</dbReference>
<gene>
    <name evidence="1" type="ORF">EVAR_35325_1</name>
</gene>
<evidence type="ECO:0000313" key="1">
    <source>
        <dbReference type="EMBL" id="GBP63435.1"/>
    </source>
</evidence>
<organism evidence="1 2">
    <name type="scientific">Eumeta variegata</name>
    <name type="common">Bagworm moth</name>
    <name type="synonym">Eumeta japonica</name>
    <dbReference type="NCBI Taxonomy" id="151549"/>
    <lineage>
        <taxon>Eukaryota</taxon>
        <taxon>Metazoa</taxon>
        <taxon>Ecdysozoa</taxon>
        <taxon>Arthropoda</taxon>
        <taxon>Hexapoda</taxon>
        <taxon>Insecta</taxon>
        <taxon>Pterygota</taxon>
        <taxon>Neoptera</taxon>
        <taxon>Endopterygota</taxon>
        <taxon>Lepidoptera</taxon>
        <taxon>Glossata</taxon>
        <taxon>Ditrysia</taxon>
        <taxon>Tineoidea</taxon>
        <taxon>Psychidae</taxon>
        <taxon>Oiketicinae</taxon>
        <taxon>Eumeta</taxon>
    </lineage>
</organism>
<keyword evidence="2" id="KW-1185">Reference proteome</keyword>
<comment type="caution">
    <text evidence="1">The sequence shown here is derived from an EMBL/GenBank/DDBJ whole genome shotgun (WGS) entry which is preliminary data.</text>
</comment>
<name>A0A4C1XMJ6_EUMVA</name>
<evidence type="ECO:0000313" key="2">
    <source>
        <dbReference type="Proteomes" id="UP000299102"/>
    </source>
</evidence>